<evidence type="ECO:0000313" key="2">
    <source>
        <dbReference type="Proteomes" id="UP000013523"/>
    </source>
</evidence>
<dbReference type="HOGENOM" id="CLU_2205476_0_0_9"/>
<gene>
    <name evidence="1" type="ORF">Clopa_3817</name>
</gene>
<dbReference type="eggNOG" id="ENOG5032FS6">
    <property type="taxonomic scope" value="Bacteria"/>
</dbReference>
<sequence>MLSIGMKIKYSELFDINKIVNYLKPYSSYLNKSYIWNTPLEMELLDAVENKIFNEIQFNELISEENMFQRNVILKKMICKIILSTNSAETKKKIFKWIVNIHFGWLF</sequence>
<reference evidence="1 2" key="1">
    <citation type="submission" date="2012-01" db="EMBL/GenBank/DDBJ databases">
        <title>Complete sequence of chromosome of Clostridium pasteurianum BC1.</title>
        <authorList>
            <consortium name="US DOE Joint Genome Institute"/>
            <person name="Lucas S."/>
            <person name="Han J."/>
            <person name="Lapidus A."/>
            <person name="Cheng J.-F."/>
            <person name="Goodwin L."/>
            <person name="Pitluck S."/>
            <person name="Peters L."/>
            <person name="Mikhailova N."/>
            <person name="Teshima H."/>
            <person name="Detter J.C."/>
            <person name="Han C."/>
            <person name="Tapia R."/>
            <person name="Land M."/>
            <person name="Hauser L."/>
            <person name="Kyrpides N."/>
            <person name="Ivanova N."/>
            <person name="Pagani I."/>
            <person name="Dunn J."/>
            <person name="Taghavi S."/>
            <person name="Francis A."/>
            <person name="van der Lelie D."/>
            <person name="Woyke T."/>
        </authorList>
    </citation>
    <scope>NUCLEOTIDE SEQUENCE [LARGE SCALE GENOMIC DNA]</scope>
    <source>
        <strain evidence="1 2">BC1</strain>
    </source>
</reference>
<proteinExistence type="predicted"/>
<accession>R4KDI9</accession>
<dbReference type="Proteomes" id="UP000013523">
    <property type="component" value="Chromosome"/>
</dbReference>
<dbReference type="AlphaFoldDB" id="R4KDI9"/>
<dbReference type="KEGG" id="cpas:Clopa_3817"/>
<keyword evidence="2" id="KW-1185">Reference proteome</keyword>
<evidence type="ECO:0000313" key="1">
    <source>
        <dbReference type="EMBL" id="AGK98579.1"/>
    </source>
</evidence>
<dbReference type="EMBL" id="CP003261">
    <property type="protein sequence ID" value="AGK98579.1"/>
    <property type="molecule type" value="Genomic_DNA"/>
</dbReference>
<organism evidence="1 2">
    <name type="scientific">Clostridium pasteurianum BC1</name>
    <dbReference type="NCBI Taxonomy" id="86416"/>
    <lineage>
        <taxon>Bacteria</taxon>
        <taxon>Bacillati</taxon>
        <taxon>Bacillota</taxon>
        <taxon>Clostridia</taxon>
        <taxon>Eubacteriales</taxon>
        <taxon>Clostridiaceae</taxon>
        <taxon>Clostridium</taxon>
    </lineage>
</organism>
<dbReference type="PATRIC" id="fig|86416.3.peg.3812"/>
<protein>
    <submittedName>
        <fullName evidence="1">Uncharacterized protein</fullName>
    </submittedName>
</protein>
<name>R4KDI9_CLOPA</name>